<accession>A0A2R6XH53</accession>
<sequence>MYGIFLYRAYKREIFNAKLDFFRFISVKAERFQKLHITERPSKGVLLFERHMCHVSRMNKNHFLPNIERELQL</sequence>
<name>A0A2R6XH53_MARPO</name>
<gene>
    <name evidence="1" type="ORF">MARPO_0015s0201</name>
</gene>
<dbReference type="EMBL" id="KZ772687">
    <property type="protein sequence ID" value="PTQ45422.1"/>
    <property type="molecule type" value="Genomic_DNA"/>
</dbReference>
<evidence type="ECO:0000313" key="2">
    <source>
        <dbReference type="Proteomes" id="UP000244005"/>
    </source>
</evidence>
<evidence type="ECO:0000313" key="1">
    <source>
        <dbReference type="EMBL" id="PTQ45422.1"/>
    </source>
</evidence>
<keyword evidence="2" id="KW-1185">Reference proteome</keyword>
<dbReference type="Gramene" id="Mp2g09180.1">
    <property type="protein sequence ID" value="Mp2g09180.1.cds1"/>
    <property type="gene ID" value="Mp2g09180"/>
</dbReference>
<dbReference type="Proteomes" id="UP000244005">
    <property type="component" value="Unassembled WGS sequence"/>
</dbReference>
<reference evidence="2" key="1">
    <citation type="journal article" date="2017" name="Cell">
        <title>Insights into land plant evolution garnered from the Marchantia polymorpha genome.</title>
        <authorList>
            <person name="Bowman J.L."/>
            <person name="Kohchi T."/>
            <person name="Yamato K.T."/>
            <person name="Jenkins J."/>
            <person name="Shu S."/>
            <person name="Ishizaki K."/>
            <person name="Yamaoka S."/>
            <person name="Nishihama R."/>
            <person name="Nakamura Y."/>
            <person name="Berger F."/>
            <person name="Adam C."/>
            <person name="Aki S.S."/>
            <person name="Althoff F."/>
            <person name="Araki T."/>
            <person name="Arteaga-Vazquez M.A."/>
            <person name="Balasubrmanian S."/>
            <person name="Barry K."/>
            <person name="Bauer D."/>
            <person name="Boehm C.R."/>
            <person name="Briginshaw L."/>
            <person name="Caballero-Perez J."/>
            <person name="Catarino B."/>
            <person name="Chen F."/>
            <person name="Chiyoda S."/>
            <person name="Chovatia M."/>
            <person name="Davies K.M."/>
            <person name="Delmans M."/>
            <person name="Demura T."/>
            <person name="Dierschke T."/>
            <person name="Dolan L."/>
            <person name="Dorantes-Acosta A.E."/>
            <person name="Eklund D.M."/>
            <person name="Florent S.N."/>
            <person name="Flores-Sandoval E."/>
            <person name="Fujiyama A."/>
            <person name="Fukuzawa H."/>
            <person name="Galik B."/>
            <person name="Grimanelli D."/>
            <person name="Grimwood J."/>
            <person name="Grossniklaus U."/>
            <person name="Hamada T."/>
            <person name="Haseloff J."/>
            <person name="Hetherington A.J."/>
            <person name="Higo A."/>
            <person name="Hirakawa Y."/>
            <person name="Hundley H.N."/>
            <person name="Ikeda Y."/>
            <person name="Inoue K."/>
            <person name="Inoue S.I."/>
            <person name="Ishida S."/>
            <person name="Jia Q."/>
            <person name="Kakita M."/>
            <person name="Kanazawa T."/>
            <person name="Kawai Y."/>
            <person name="Kawashima T."/>
            <person name="Kennedy M."/>
            <person name="Kinose K."/>
            <person name="Kinoshita T."/>
            <person name="Kohara Y."/>
            <person name="Koide E."/>
            <person name="Komatsu K."/>
            <person name="Kopischke S."/>
            <person name="Kubo M."/>
            <person name="Kyozuka J."/>
            <person name="Lagercrantz U."/>
            <person name="Lin S.S."/>
            <person name="Lindquist E."/>
            <person name="Lipzen A.M."/>
            <person name="Lu C.W."/>
            <person name="De Luna E."/>
            <person name="Martienssen R.A."/>
            <person name="Minamino N."/>
            <person name="Mizutani M."/>
            <person name="Mizutani M."/>
            <person name="Mochizuki N."/>
            <person name="Monte I."/>
            <person name="Mosher R."/>
            <person name="Nagasaki H."/>
            <person name="Nakagami H."/>
            <person name="Naramoto S."/>
            <person name="Nishitani K."/>
            <person name="Ohtani M."/>
            <person name="Okamoto T."/>
            <person name="Okumura M."/>
            <person name="Phillips J."/>
            <person name="Pollak B."/>
            <person name="Reinders A."/>
            <person name="Rovekamp M."/>
            <person name="Sano R."/>
            <person name="Sawa S."/>
            <person name="Schmid M.W."/>
            <person name="Shirakawa M."/>
            <person name="Solano R."/>
            <person name="Spunde A."/>
            <person name="Suetsugu N."/>
            <person name="Sugano S."/>
            <person name="Sugiyama A."/>
            <person name="Sun R."/>
            <person name="Suzuki Y."/>
            <person name="Takenaka M."/>
            <person name="Takezawa D."/>
            <person name="Tomogane H."/>
            <person name="Tsuzuki M."/>
            <person name="Ueda T."/>
            <person name="Umeda M."/>
            <person name="Ward J.M."/>
            <person name="Watanabe Y."/>
            <person name="Yazaki K."/>
            <person name="Yokoyama R."/>
            <person name="Yoshitake Y."/>
            <person name="Yotsui I."/>
            <person name="Zachgo S."/>
            <person name="Schmutz J."/>
        </authorList>
    </citation>
    <scope>NUCLEOTIDE SEQUENCE [LARGE SCALE GENOMIC DNA]</scope>
    <source>
        <strain evidence="2">Tak-1</strain>
    </source>
</reference>
<protein>
    <submittedName>
        <fullName evidence="1">Uncharacterized protein</fullName>
    </submittedName>
</protein>
<dbReference type="AlphaFoldDB" id="A0A2R6XH53"/>
<proteinExistence type="predicted"/>
<organism evidence="1 2">
    <name type="scientific">Marchantia polymorpha</name>
    <name type="common">Common liverwort</name>
    <name type="synonym">Marchantia aquatica</name>
    <dbReference type="NCBI Taxonomy" id="3197"/>
    <lineage>
        <taxon>Eukaryota</taxon>
        <taxon>Viridiplantae</taxon>
        <taxon>Streptophyta</taxon>
        <taxon>Embryophyta</taxon>
        <taxon>Marchantiophyta</taxon>
        <taxon>Marchantiopsida</taxon>
        <taxon>Marchantiidae</taxon>
        <taxon>Marchantiales</taxon>
        <taxon>Marchantiaceae</taxon>
        <taxon>Marchantia</taxon>
    </lineage>
</organism>